<feature type="signal peptide" evidence="3">
    <location>
        <begin position="1"/>
        <end position="24"/>
    </location>
</feature>
<feature type="domain" description="Ubiquitin-activating enzyme E1 four-helix bundle" evidence="6">
    <location>
        <begin position="184"/>
        <end position="248"/>
    </location>
</feature>
<feature type="domain" description="THIF-type NAD/FAD binding fold" evidence="4">
    <location>
        <begin position="291"/>
        <end position="413"/>
    </location>
</feature>
<dbReference type="Pfam" id="PF16190">
    <property type="entry name" value="E1_FCCH"/>
    <property type="match status" value="1"/>
</dbReference>
<feature type="domain" description="Ubiquitin-activating enzyme E1 FCCH" evidence="5">
    <location>
        <begin position="115"/>
        <end position="182"/>
    </location>
</feature>
<evidence type="ECO:0000259" key="6">
    <source>
        <dbReference type="Pfam" id="PF16191"/>
    </source>
</evidence>
<dbReference type="EMBL" id="VDCV01000002">
    <property type="protein sequence ID" value="KAB5569283.1"/>
    <property type="molecule type" value="Genomic_DNA"/>
</dbReference>
<dbReference type="InterPro" id="IPR032418">
    <property type="entry name" value="E1_FCCH"/>
</dbReference>
<dbReference type="Proteomes" id="UP000326939">
    <property type="component" value="Chromosome 2"/>
</dbReference>
<dbReference type="PANTHER" id="PTHR10953">
    <property type="entry name" value="UBIQUITIN-ACTIVATING ENZYME E1"/>
    <property type="match status" value="1"/>
</dbReference>
<dbReference type="InterPro" id="IPR032420">
    <property type="entry name" value="E1_4HB"/>
</dbReference>
<feature type="chain" id="PRO_5024302200" description="THIF-type NAD/FAD binding fold domain-containing protein" evidence="3">
    <location>
        <begin position="25"/>
        <end position="416"/>
    </location>
</feature>
<evidence type="ECO:0000313" key="7">
    <source>
        <dbReference type="EMBL" id="KAB5569283.1"/>
    </source>
</evidence>
<proteinExistence type="inferred from homology"/>
<dbReference type="SUPFAM" id="SSF69572">
    <property type="entry name" value="Activating enzymes of the ubiquitin-like proteins"/>
    <property type="match status" value="2"/>
</dbReference>
<dbReference type="Gene3D" id="3.40.50.720">
    <property type="entry name" value="NAD(P)-binding Rossmann-like Domain"/>
    <property type="match status" value="1"/>
</dbReference>
<dbReference type="GO" id="GO:0006974">
    <property type="term" value="P:DNA damage response"/>
    <property type="evidence" value="ECO:0007669"/>
    <property type="project" value="TreeGrafter"/>
</dbReference>
<dbReference type="GO" id="GO:0005634">
    <property type="term" value="C:nucleus"/>
    <property type="evidence" value="ECO:0007669"/>
    <property type="project" value="TreeGrafter"/>
</dbReference>
<name>A0A5N5NRA8_9ROSI</name>
<dbReference type="InterPro" id="IPR042449">
    <property type="entry name" value="Ub-E1_IAD_1"/>
</dbReference>
<evidence type="ECO:0000259" key="5">
    <source>
        <dbReference type="Pfam" id="PF16190"/>
    </source>
</evidence>
<dbReference type="GO" id="GO:0005737">
    <property type="term" value="C:cytoplasm"/>
    <property type="evidence" value="ECO:0007669"/>
    <property type="project" value="TreeGrafter"/>
</dbReference>
<dbReference type="Pfam" id="PF16191">
    <property type="entry name" value="E1_4HB"/>
    <property type="match status" value="1"/>
</dbReference>
<comment type="caution">
    <text evidence="7">The sequence shown here is derived from an EMBL/GenBank/DDBJ whole genome shotgun (WGS) entry which is preliminary data.</text>
</comment>
<evidence type="ECO:0000256" key="3">
    <source>
        <dbReference type="SAM" id="SignalP"/>
    </source>
</evidence>
<comment type="pathway">
    <text evidence="2">Protein modification.</text>
</comment>
<dbReference type="Gene3D" id="2.40.30.180">
    <property type="entry name" value="Ubiquitin-activating enzyme E1, FCCH domain"/>
    <property type="match status" value="1"/>
</dbReference>
<evidence type="ECO:0000256" key="1">
    <source>
        <dbReference type="ARBA" id="ARBA00005673"/>
    </source>
</evidence>
<dbReference type="InterPro" id="IPR035985">
    <property type="entry name" value="Ubiquitin-activating_enz"/>
</dbReference>
<evidence type="ECO:0000259" key="4">
    <source>
        <dbReference type="Pfam" id="PF00899"/>
    </source>
</evidence>
<dbReference type="Gene3D" id="3.40.50.12550">
    <property type="entry name" value="Ubiquitin-activating enzyme E1, inactive adenylation domain, subdomain 2"/>
    <property type="match status" value="1"/>
</dbReference>
<gene>
    <name evidence="7" type="ORF">DKX38_003076</name>
</gene>
<protein>
    <recommendedName>
        <fullName evidence="9">THIF-type NAD/FAD binding fold domain-containing protein</fullName>
    </recommendedName>
</protein>
<evidence type="ECO:0008006" key="9">
    <source>
        <dbReference type="Google" id="ProtNLM"/>
    </source>
</evidence>
<sequence>MRKILMRVFTVASLLFMEERRCEGFSVPMFFVSEMHGLVVKIAKNLILAGVKSGTLHDEGILELWDLSSNFVLSENDLLEVFLAVFYNFGPEFTVFDVDGEKPHTGIVSSISNDNLALVLCVGDERLEFLYWDLVFSRVKGITEVKDGKTRKIKNARQYPFNLEDTTSFATYEKGGIVTQAKHPKVLNCKPLREGTEDPGEFIWSDFSKFNRQPLLHLAFQALDKLVSGIGRFPVVGSEEDAQRTKTITALCLWSQGCIESYGSYFYFDSVESLPTANLDPSDFEPLNSRYDEQISVFGSKLQRKLEDADLFVVGSGALGCESLKTSALMGVSCGERGRLALTDDDVIEKNNLSRQFLFRDWNMGQVKSVVAASAAALIYPHLMIEAWQNRVSPETENVFDETFWEHLTAVVIALN</sequence>
<dbReference type="GO" id="GO:0006511">
    <property type="term" value="P:ubiquitin-dependent protein catabolic process"/>
    <property type="evidence" value="ECO:0007669"/>
    <property type="project" value="TreeGrafter"/>
</dbReference>
<dbReference type="InterPro" id="IPR000594">
    <property type="entry name" value="ThiF_NAD_FAD-bd"/>
</dbReference>
<dbReference type="Pfam" id="PF00899">
    <property type="entry name" value="ThiF"/>
    <property type="match status" value="1"/>
</dbReference>
<dbReference type="Gene3D" id="3.50.50.80">
    <property type="entry name" value="Ubiquitin-activating enzyme E1, inactive adenylation domain, subdomain 1"/>
    <property type="match status" value="1"/>
</dbReference>
<reference evidence="8" key="1">
    <citation type="journal article" date="2019" name="Gigascience">
        <title>De novo genome assembly of the endangered Acer yangbiense, a plant species with extremely small populations endemic to Yunnan Province, China.</title>
        <authorList>
            <person name="Yang J."/>
            <person name="Wariss H.M."/>
            <person name="Tao L."/>
            <person name="Zhang R."/>
            <person name="Yun Q."/>
            <person name="Hollingsworth P."/>
            <person name="Dao Z."/>
            <person name="Luo G."/>
            <person name="Guo H."/>
            <person name="Ma Y."/>
            <person name="Sun W."/>
        </authorList>
    </citation>
    <scope>NUCLEOTIDE SEQUENCE [LARGE SCALE GENOMIC DNA]</scope>
    <source>
        <strain evidence="8">cv. br00</strain>
    </source>
</reference>
<keyword evidence="8" id="KW-1185">Reference proteome</keyword>
<accession>A0A5N5NRA8</accession>
<comment type="similarity">
    <text evidence="1">Belongs to the ubiquitin-activating E1 family.</text>
</comment>
<keyword evidence="3" id="KW-0732">Signal</keyword>
<organism evidence="7 8">
    <name type="scientific">Salix brachista</name>
    <dbReference type="NCBI Taxonomy" id="2182728"/>
    <lineage>
        <taxon>Eukaryota</taxon>
        <taxon>Viridiplantae</taxon>
        <taxon>Streptophyta</taxon>
        <taxon>Embryophyta</taxon>
        <taxon>Tracheophyta</taxon>
        <taxon>Spermatophyta</taxon>
        <taxon>Magnoliopsida</taxon>
        <taxon>eudicotyledons</taxon>
        <taxon>Gunneridae</taxon>
        <taxon>Pentapetalae</taxon>
        <taxon>rosids</taxon>
        <taxon>fabids</taxon>
        <taxon>Malpighiales</taxon>
        <taxon>Salicaceae</taxon>
        <taxon>Saliceae</taxon>
        <taxon>Salix</taxon>
    </lineage>
</organism>
<dbReference type="InterPro" id="IPR045886">
    <property type="entry name" value="ThiF/MoeB/HesA"/>
</dbReference>
<dbReference type="GO" id="GO:0004839">
    <property type="term" value="F:ubiquitin activating enzyme activity"/>
    <property type="evidence" value="ECO:0007669"/>
    <property type="project" value="TreeGrafter"/>
</dbReference>
<dbReference type="InterPro" id="IPR042302">
    <property type="entry name" value="E1_FCCH_sf"/>
</dbReference>
<evidence type="ECO:0000256" key="2">
    <source>
        <dbReference type="ARBA" id="ARBA00043952"/>
    </source>
</evidence>
<dbReference type="AlphaFoldDB" id="A0A5N5NRA8"/>
<dbReference type="PANTHER" id="PTHR10953:SF215">
    <property type="entry name" value="UBIQUITIN-ACTIVATING ENZYME E1 1"/>
    <property type="match status" value="1"/>
</dbReference>
<evidence type="ECO:0000313" key="8">
    <source>
        <dbReference type="Proteomes" id="UP000326939"/>
    </source>
</evidence>